<feature type="DNA-binding region" description="H-T-H motif" evidence="4">
    <location>
        <begin position="49"/>
        <end position="68"/>
    </location>
</feature>
<protein>
    <submittedName>
        <fullName evidence="7">TetR family transcriptional regulator</fullName>
    </submittedName>
</protein>
<dbReference type="PRINTS" id="PR00455">
    <property type="entry name" value="HTHTETR"/>
</dbReference>
<dbReference type="Proteomes" id="UP000680865">
    <property type="component" value="Unassembled WGS sequence"/>
</dbReference>
<evidence type="ECO:0000256" key="2">
    <source>
        <dbReference type="ARBA" id="ARBA00023125"/>
    </source>
</evidence>
<dbReference type="InterPro" id="IPR036271">
    <property type="entry name" value="Tet_transcr_reg_TetR-rel_C_sf"/>
</dbReference>
<keyword evidence="8" id="KW-1185">Reference proteome</keyword>
<dbReference type="GO" id="GO:0000976">
    <property type="term" value="F:transcription cis-regulatory region binding"/>
    <property type="evidence" value="ECO:0007669"/>
    <property type="project" value="TreeGrafter"/>
</dbReference>
<evidence type="ECO:0000313" key="8">
    <source>
        <dbReference type="Proteomes" id="UP000680865"/>
    </source>
</evidence>
<dbReference type="SUPFAM" id="SSF48498">
    <property type="entry name" value="Tetracyclin repressor-like, C-terminal domain"/>
    <property type="match status" value="1"/>
</dbReference>
<dbReference type="SUPFAM" id="SSF46689">
    <property type="entry name" value="Homeodomain-like"/>
    <property type="match status" value="1"/>
</dbReference>
<dbReference type="PANTHER" id="PTHR30055">
    <property type="entry name" value="HTH-TYPE TRANSCRIPTIONAL REGULATOR RUTR"/>
    <property type="match status" value="1"/>
</dbReference>
<dbReference type="PROSITE" id="PS01081">
    <property type="entry name" value="HTH_TETR_1"/>
    <property type="match status" value="1"/>
</dbReference>
<dbReference type="EMBL" id="BOQP01000079">
    <property type="protein sequence ID" value="GIM85227.1"/>
    <property type="molecule type" value="Genomic_DNA"/>
</dbReference>
<evidence type="ECO:0000256" key="4">
    <source>
        <dbReference type="PROSITE-ProRule" id="PRU00335"/>
    </source>
</evidence>
<feature type="region of interest" description="Disordered" evidence="5">
    <location>
        <begin position="1"/>
        <end position="21"/>
    </location>
</feature>
<dbReference type="InterPro" id="IPR050109">
    <property type="entry name" value="HTH-type_TetR-like_transc_reg"/>
</dbReference>
<feature type="domain" description="HTH tetR-type" evidence="6">
    <location>
        <begin position="26"/>
        <end position="86"/>
    </location>
</feature>
<dbReference type="InterPro" id="IPR011075">
    <property type="entry name" value="TetR_C"/>
</dbReference>
<evidence type="ECO:0000256" key="3">
    <source>
        <dbReference type="ARBA" id="ARBA00023163"/>
    </source>
</evidence>
<dbReference type="InterPro" id="IPR023772">
    <property type="entry name" value="DNA-bd_HTH_TetR-type_CS"/>
</dbReference>
<name>A0A919W123_9ACTN</name>
<reference evidence="7" key="1">
    <citation type="submission" date="2021-03" db="EMBL/GenBank/DDBJ databases">
        <title>Whole genome shotgun sequence of Actinoplanes consettensis NBRC 14913.</title>
        <authorList>
            <person name="Komaki H."/>
            <person name="Tamura T."/>
        </authorList>
    </citation>
    <scope>NUCLEOTIDE SEQUENCE</scope>
    <source>
        <strain evidence="7">NBRC 14913</strain>
    </source>
</reference>
<evidence type="ECO:0000313" key="7">
    <source>
        <dbReference type="EMBL" id="GIM85227.1"/>
    </source>
</evidence>
<dbReference type="Pfam" id="PF16859">
    <property type="entry name" value="TetR_C_11"/>
    <property type="match status" value="1"/>
</dbReference>
<gene>
    <name evidence="7" type="ORF">Aco04nite_95180</name>
</gene>
<dbReference type="InterPro" id="IPR001647">
    <property type="entry name" value="HTH_TetR"/>
</dbReference>
<evidence type="ECO:0000256" key="1">
    <source>
        <dbReference type="ARBA" id="ARBA00023015"/>
    </source>
</evidence>
<comment type="caution">
    <text evidence="7">The sequence shown here is derived from an EMBL/GenBank/DDBJ whole genome shotgun (WGS) entry which is preliminary data.</text>
</comment>
<dbReference type="Pfam" id="PF00440">
    <property type="entry name" value="TetR_N"/>
    <property type="match status" value="1"/>
</dbReference>
<dbReference type="PANTHER" id="PTHR30055:SF148">
    <property type="entry name" value="TETR-FAMILY TRANSCRIPTIONAL REGULATOR"/>
    <property type="match status" value="1"/>
</dbReference>
<dbReference type="PROSITE" id="PS50977">
    <property type="entry name" value="HTH_TETR_2"/>
    <property type="match status" value="1"/>
</dbReference>
<dbReference type="RefSeq" id="WP_213003753.1">
    <property type="nucleotide sequence ID" value="NZ_BAAATW010000002.1"/>
</dbReference>
<keyword evidence="1" id="KW-0805">Transcription regulation</keyword>
<keyword evidence="2 4" id="KW-0238">DNA-binding</keyword>
<evidence type="ECO:0000256" key="5">
    <source>
        <dbReference type="SAM" id="MobiDB-lite"/>
    </source>
</evidence>
<proteinExistence type="predicted"/>
<accession>A0A919W123</accession>
<organism evidence="7 8">
    <name type="scientific">Winogradskya consettensis</name>
    <dbReference type="NCBI Taxonomy" id="113560"/>
    <lineage>
        <taxon>Bacteria</taxon>
        <taxon>Bacillati</taxon>
        <taxon>Actinomycetota</taxon>
        <taxon>Actinomycetes</taxon>
        <taxon>Micromonosporales</taxon>
        <taxon>Micromonosporaceae</taxon>
        <taxon>Winogradskya</taxon>
    </lineage>
</organism>
<dbReference type="Gene3D" id="1.10.10.60">
    <property type="entry name" value="Homeodomain-like"/>
    <property type="match status" value="1"/>
</dbReference>
<sequence>MSEADDDQTVNTPAAAARRPGPKLDVARNAKILDSALEVLAETGYDGMTIDMVAAHSGSARATVYRRWSTKADLVVDAVRHMSASDTAQLTLPDTGTLRGDLIAAVIPLSVEDQERRIKVLAGLATLAKTEPRLAGIGGGAGIEPWVDAARVLLQRSIDRGEYPGADVDTLARVMPMMSICRAAVQQQPITPEFTLSLIDSVILPAMRGAQLT</sequence>
<keyword evidence="3" id="KW-0804">Transcription</keyword>
<evidence type="ECO:0000259" key="6">
    <source>
        <dbReference type="PROSITE" id="PS50977"/>
    </source>
</evidence>
<dbReference type="Gene3D" id="1.10.357.10">
    <property type="entry name" value="Tetracycline Repressor, domain 2"/>
    <property type="match status" value="1"/>
</dbReference>
<dbReference type="GO" id="GO:0003700">
    <property type="term" value="F:DNA-binding transcription factor activity"/>
    <property type="evidence" value="ECO:0007669"/>
    <property type="project" value="TreeGrafter"/>
</dbReference>
<dbReference type="InterPro" id="IPR009057">
    <property type="entry name" value="Homeodomain-like_sf"/>
</dbReference>
<dbReference type="AlphaFoldDB" id="A0A919W123"/>